<keyword evidence="2" id="KW-0732">Signal</keyword>
<dbReference type="Proteomes" id="UP000494363">
    <property type="component" value="Unassembled WGS sequence"/>
</dbReference>
<dbReference type="InterPro" id="IPR025421">
    <property type="entry name" value="DUF4148"/>
</dbReference>
<dbReference type="RefSeq" id="WP_175228684.1">
    <property type="nucleotide sequence ID" value="NZ_CADIKH010000021.1"/>
</dbReference>
<organism evidence="3 4">
    <name type="scientific">Paraburkholderia humisilvae</name>
    <dbReference type="NCBI Taxonomy" id="627669"/>
    <lineage>
        <taxon>Bacteria</taxon>
        <taxon>Pseudomonadati</taxon>
        <taxon>Pseudomonadota</taxon>
        <taxon>Betaproteobacteria</taxon>
        <taxon>Burkholderiales</taxon>
        <taxon>Burkholderiaceae</taxon>
        <taxon>Paraburkholderia</taxon>
    </lineage>
</organism>
<dbReference type="EMBL" id="CADIKH010000021">
    <property type="protein sequence ID" value="CAB3763257.1"/>
    <property type="molecule type" value="Genomic_DNA"/>
</dbReference>
<feature type="chain" id="PRO_5026712482" description="DUF4148 domain-containing protein" evidence="2">
    <location>
        <begin position="23"/>
        <end position="130"/>
    </location>
</feature>
<gene>
    <name evidence="3" type="ORF">LMG29542_04556</name>
</gene>
<name>A0A6J5EBU0_9BURK</name>
<evidence type="ECO:0000256" key="1">
    <source>
        <dbReference type="SAM" id="MobiDB-lite"/>
    </source>
</evidence>
<accession>A0A6J5EBU0</accession>
<proteinExistence type="predicted"/>
<protein>
    <recommendedName>
        <fullName evidence="5">DUF4148 domain-containing protein</fullName>
    </recommendedName>
</protein>
<evidence type="ECO:0000313" key="4">
    <source>
        <dbReference type="Proteomes" id="UP000494363"/>
    </source>
</evidence>
<reference evidence="3 4" key="1">
    <citation type="submission" date="2020-04" db="EMBL/GenBank/DDBJ databases">
        <authorList>
            <person name="De Canck E."/>
        </authorList>
    </citation>
    <scope>NUCLEOTIDE SEQUENCE [LARGE SCALE GENOMIC DNA]</scope>
    <source>
        <strain evidence="3 4">LMG 29542</strain>
    </source>
</reference>
<feature type="compositionally biased region" description="Low complexity" evidence="1">
    <location>
        <begin position="84"/>
        <end position="111"/>
    </location>
</feature>
<dbReference type="Pfam" id="PF13663">
    <property type="entry name" value="DUF4148"/>
    <property type="match status" value="1"/>
</dbReference>
<feature type="compositionally biased region" description="Polar residues" evidence="1">
    <location>
        <begin position="112"/>
        <end position="124"/>
    </location>
</feature>
<feature type="region of interest" description="Disordered" evidence="1">
    <location>
        <begin position="84"/>
        <end position="130"/>
    </location>
</feature>
<evidence type="ECO:0000313" key="3">
    <source>
        <dbReference type="EMBL" id="CAB3763257.1"/>
    </source>
</evidence>
<sequence length="130" mass="13399">MKRLNQALVVASFVLLPLVSHAADSVPLTRAQVRADLISAEQNGTYPTSKEHYPDPAWDPAAVYVANKAAQKIAQEAANKAAADAAAASSYGNSTSGSSVSGAASGSTSGSRVDNSALVRSQMDNLYHGH</sequence>
<feature type="signal peptide" evidence="2">
    <location>
        <begin position="1"/>
        <end position="22"/>
    </location>
</feature>
<evidence type="ECO:0008006" key="5">
    <source>
        <dbReference type="Google" id="ProtNLM"/>
    </source>
</evidence>
<dbReference type="AlphaFoldDB" id="A0A6J5EBU0"/>
<evidence type="ECO:0000256" key="2">
    <source>
        <dbReference type="SAM" id="SignalP"/>
    </source>
</evidence>
<keyword evidence="4" id="KW-1185">Reference proteome</keyword>